<dbReference type="PRINTS" id="PR00503">
    <property type="entry name" value="BROMODOMAIN"/>
</dbReference>
<name>A0ABP0DDP9_9PEZI</name>
<comment type="caution">
    <text evidence="13">The sequence shown here is derived from an EMBL/GenBank/DDBJ whole genome shotgun (WGS) entry which is preliminary data.</text>
</comment>
<evidence type="ECO:0000256" key="4">
    <source>
        <dbReference type="ARBA" id="ARBA00023015"/>
    </source>
</evidence>
<evidence type="ECO:0008006" key="15">
    <source>
        <dbReference type="Google" id="ProtNLM"/>
    </source>
</evidence>
<feature type="compositionally biased region" description="Polar residues" evidence="10">
    <location>
        <begin position="785"/>
        <end position="797"/>
    </location>
</feature>
<keyword evidence="5 8" id="KW-0103">Bromodomain</keyword>
<dbReference type="InterPro" id="IPR001487">
    <property type="entry name" value="Bromodomain"/>
</dbReference>
<evidence type="ECO:0000259" key="12">
    <source>
        <dbReference type="PROSITE" id="PS51038"/>
    </source>
</evidence>
<dbReference type="SUPFAM" id="SSF47370">
    <property type="entry name" value="Bromodomain"/>
    <property type="match status" value="2"/>
</dbReference>
<dbReference type="InterPro" id="IPR037382">
    <property type="entry name" value="Rsc/polybromo"/>
</dbReference>
<feature type="region of interest" description="Disordered" evidence="10">
    <location>
        <begin position="574"/>
        <end position="630"/>
    </location>
</feature>
<dbReference type="Pfam" id="PF01426">
    <property type="entry name" value="BAH"/>
    <property type="match status" value="1"/>
</dbReference>
<feature type="region of interest" description="Disordered" evidence="10">
    <location>
        <begin position="1"/>
        <end position="57"/>
    </location>
</feature>
<feature type="compositionally biased region" description="Basic residues" evidence="10">
    <location>
        <begin position="254"/>
        <end position="264"/>
    </location>
</feature>
<dbReference type="PANTHER" id="PTHR16062">
    <property type="entry name" value="SWI/SNF-RELATED"/>
    <property type="match status" value="1"/>
</dbReference>
<keyword evidence="4" id="KW-0805">Transcription regulation</keyword>
<feature type="compositionally biased region" description="Low complexity" evidence="10">
    <location>
        <begin position="692"/>
        <end position="705"/>
    </location>
</feature>
<evidence type="ECO:0000259" key="11">
    <source>
        <dbReference type="PROSITE" id="PS50014"/>
    </source>
</evidence>
<feature type="coiled-coil region" evidence="9">
    <location>
        <begin position="945"/>
        <end position="972"/>
    </location>
</feature>
<feature type="domain" description="Bromo" evidence="11">
    <location>
        <begin position="106"/>
        <end position="176"/>
    </location>
</feature>
<feature type="region of interest" description="Disordered" evidence="10">
    <location>
        <begin position="198"/>
        <end position="279"/>
    </location>
</feature>
<evidence type="ECO:0000256" key="6">
    <source>
        <dbReference type="ARBA" id="ARBA00023163"/>
    </source>
</evidence>
<reference evidence="13 14" key="1">
    <citation type="submission" date="2024-01" db="EMBL/GenBank/DDBJ databases">
        <authorList>
            <person name="Allen C."/>
            <person name="Tagirdzhanova G."/>
        </authorList>
    </citation>
    <scope>NUCLEOTIDE SEQUENCE [LARGE SCALE GENOMIC DNA]</scope>
    <source>
        <strain evidence="13 14">CBS 119000</strain>
    </source>
</reference>
<feature type="region of interest" description="Disordered" evidence="10">
    <location>
        <begin position="839"/>
        <end position="867"/>
    </location>
</feature>
<feature type="region of interest" description="Disordered" evidence="10">
    <location>
        <begin position="666"/>
        <end position="824"/>
    </location>
</feature>
<protein>
    <recommendedName>
        <fullName evidence="15">Rsc complex subunit</fullName>
    </recommendedName>
</protein>
<dbReference type="InterPro" id="IPR043151">
    <property type="entry name" value="BAH_sf"/>
</dbReference>
<dbReference type="Gene3D" id="1.20.920.10">
    <property type="entry name" value="Bromodomain-like"/>
    <property type="match status" value="2"/>
</dbReference>
<evidence type="ECO:0000256" key="8">
    <source>
        <dbReference type="PROSITE-ProRule" id="PRU00035"/>
    </source>
</evidence>
<accession>A0ABP0DDP9</accession>
<dbReference type="PANTHER" id="PTHR16062:SF21">
    <property type="entry name" value="CHROMATIN STRUCTURE-REMODELING COMPLEX SUBUNIT RSC1-RELATED"/>
    <property type="match status" value="1"/>
</dbReference>
<comment type="subcellular location">
    <subcellularLocation>
        <location evidence="1">Nucleus</location>
    </subcellularLocation>
</comment>
<evidence type="ECO:0000256" key="3">
    <source>
        <dbReference type="ARBA" id="ARBA00022853"/>
    </source>
</evidence>
<dbReference type="EMBL" id="CAWUON010000018">
    <property type="protein sequence ID" value="CAK7266346.1"/>
    <property type="molecule type" value="Genomic_DNA"/>
</dbReference>
<feature type="compositionally biased region" description="Acidic residues" evidence="10">
    <location>
        <begin position="222"/>
        <end position="250"/>
    </location>
</feature>
<keyword evidence="3" id="KW-0156">Chromatin regulator</keyword>
<dbReference type="Gene3D" id="2.30.30.490">
    <property type="match status" value="1"/>
</dbReference>
<evidence type="ECO:0000313" key="14">
    <source>
        <dbReference type="Proteomes" id="UP001642502"/>
    </source>
</evidence>
<keyword evidence="14" id="KW-1185">Reference proteome</keyword>
<feature type="domain" description="Bromo" evidence="11">
    <location>
        <begin position="299"/>
        <end position="369"/>
    </location>
</feature>
<dbReference type="Proteomes" id="UP001642502">
    <property type="component" value="Unassembled WGS sequence"/>
</dbReference>
<feature type="compositionally biased region" description="Pro residues" evidence="10">
    <location>
        <begin position="603"/>
        <end position="612"/>
    </location>
</feature>
<organism evidence="13 14">
    <name type="scientific">Sporothrix epigloea</name>
    <dbReference type="NCBI Taxonomy" id="1892477"/>
    <lineage>
        <taxon>Eukaryota</taxon>
        <taxon>Fungi</taxon>
        <taxon>Dikarya</taxon>
        <taxon>Ascomycota</taxon>
        <taxon>Pezizomycotina</taxon>
        <taxon>Sordariomycetes</taxon>
        <taxon>Sordariomycetidae</taxon>
        <taxon>Ophiostomatales</taxon>
        <taxon>Ophiostomataceae</taxon>
        <taxon>Sporothrix</taxon>
    </lineage>
</organism>
<keyword evidence="7" id="KW-0539">Nucleus</keyword>
<evidence type="ECO:0000256" key="1">
    <source>
        <dbReference type="ARBA" id="ARBA00004123"/>
    </source>
</evidence>
<dbReference type="SMART" id="SM00297">
    <property type="entry name" value="BROMO"/>
    <property type="match status" value="2"/>
</dbReference>
<keyword evidence="9" id="KW-0175">Coiled coil</keyword>
<dbReference type="InterPro" id="IPR001025">
    <property type="entry name" value="BAH_dom"/>
</dbReference>
<dbReference type="Pfam" id="PF00439">
    <property type="entry name" value="Bromodomain"/>
    <property type="match status" value="2"/>
</dbReference>
<dbReference type="CDD" id="cd04369">
    <property type="entry name" value="Bromodomain"/>
    <property type="match status" value="1"/>
</dbReference>
<proteinExistence type="predicted"/>
<evidence type="ECO:0000256" key="5">
    <source>
        <dbReference type="ARBA" id="ARBA00023117"/>
    </source>
</evidence>
<sequence length="1024" mass="112503">MGGAALPGGASGEVHRSIVVKRPTSAQAAESVDADADGEADPDMDEDADADADADADDDVEMMDATTDAAASGSDKRAQAAASRAKRDLLHLIESTAHYLSSYEEDGTEIASGFQRIPNRRVLPDYFDIIKEPTAFSTIRGRIQKRVYSSFPQFVRDVALICHNAQVYNRPSAPIFQYAVKLREVLKAKLQQLADDGSIQREDSEIPYLGEIPDFSPSPLAGEDEGGEDDESDEDEEDEEEESDDDDVDSETGRRRRKGPGVRKGHAEQKGGATTKMVTATEGRINAVLAGLKKARDEDGDPLLEPFEMLPDRELLPDYYEEIKKPIAVDIIKRKSRRKMYATIDDAMSDIDLMFANAKLYNQDGSPIFEAAVELQALARRLADQERAKPDNAFRDEHGRLAVPGVQHMGQVWRVGDWVLLRNANDPGKPIVSQIFRLWLDAAGRAWVNACWYYRPEQTVHRFDRHFYENEVFKTKQYRDHPFDDVLDRTFVMFLEQYVCGRPRGYPPNKTLYVCESSYSEDTCRFTKIAKWKPCVPEEVQGLDILMDPYPAPRHFSKFPSPIKHLLDTNARESDALPQPTWGNPNAPPMIGSVHRRPRLPNESPPPEPASLPPSLNLANNTQYDPSRLASMPGVASQSFLQPGAAAPSQSPSPHASAYAQQQFIPRPSPQGMAGNANRGSGGGMPPNAHLQPAAQQYSAQAIAAHPSPASKQVHLAPAPGPGGPNPGTSPHLGPHSNYNNGNSNVQSRQQQLRPGSSAPNQQGSMIMPSPQQQPQSYMVPGAGSSYSQQFTPSPQLQHQQIPASSYQQQQQHRLASGPVPATAPPVRQTPIMPPVPPHLQHQSYQQPHLQAHQQPQAIAPPPVPNGYIPPRATAEAFVLPEAVDSTIPANLRKHYHRDNKGRVLFFTAPSVDHGVEAGNDNVRAAPEYAGLGHSVRYLNGLEQFREARRLKRKARDEQLAAEQKAAKAQQASEREAVMSQLYSTAGEALGGFVQWMNDGTRLLLEAEAGGHEQKKQAIAAGRG</sequence>
<feature type="compositionally biased region" description="Gly residues" evidence="10">
    <location>
        <begin position="1"/>
        <end position="11"/>
    </location>
</feature>
<evidence type="ECO:0000313" key="13">
    <source>
        <dbReference type="EMBL" id="CAK7266346.1"/>
    </source>
</evidence>
<dbReference type="InterPro" id="IPR036427">
    <property type="entry name" value="Bromodomain-like_sf"/>
</dbReference>
<feature type="domain" description="BAH" evidence="12">
    <location>
        <begin position="411"/>
        <end position="530"/>
    </location>
</feature>
<dbReference type="PROSITE" id="PS50014">
    <property type="entry name" value="BROMODOMAIN_2"/>
    <property type="match status" value="2"/>
</dbReference>
<evidence type="ECO:0000256" key="2">
    <source>
        <dbReference type="ARBA" id="ARBA00022737"/>
    </source>
</evidence>
<evidence type="ECO:0000256" key="7">
    <source>
        <dbReference type="ARBA" id="ARBA00023242"/>
    </source>
</evidence>
<feature type="compositionally biased region" description="Low complexity" evidence="10">
    <location>
        <begin position="762"/>
        <end position="779"/>
    </location>
</feature>
<feature type="compositionally biased region" description="Polar residues" evidence="10">
    <location>
        <begin position="737"/>
        <end position="761"/>
    </location>
</feature>
<feature type="compositionally biased region" description="Acidic residues" evidence="10">
    <location>
        <begin position="32"/>
        <end position="57"/>
    </location>
</feature>
<dbReference type="CDD" id="cd04717">
    <property type="entry name" value="BAH_polybromo"/>
    <property type="match status" value="1"/>
</dbReference>
<evidence type="ECO:0000256" key="10">
    <source>
        <dbReference type="SAM" id="MobiDB-lite"/>
    </source>
</evidence>
<dbReference type="PROSITE" id="PS51038">
    <property type="entry name" value="BAH"/>
    <property type="match status" value="1"/>
</dbReference>
<keyword evidence="6" id="KW-0804">Transcription</keyword>
<gene>
    <name evidence="13" type="ORF">SEPCBS119000_001973</name>
</gene>
<feature type="compositionally biased region" description="Low complexity" evidence="10">
    <location>
        <begin position="846"/>
        <end position="858"/>
    </location>
</feature>
<evidence type="ECO:0000256" key="9">
    <source>
        <dbReference type="SAM" id="Coils"/>
    </source>
</evidence>
<dbReference type="SMART" id="SM00439">
    <property type="entry name" value="BAH"/>
    <property type="match status" value="1"/>
</dbReference>
<feature type="compositionally biased region" description="Low complexity" evidence="10">
    <location>
        <begin position="798"/>
        <end position="812"/>
    </location>
</feature>
<keyword evidence="2" id="KW-0677">Repeat</keyword>